<organism evidence="1 2">
    <name type="scientific">Salvator merianae</name>
    <name type="common">Argentine black and white tegu</name>
    <name type="synonym">Tupinambis merianae</name>
    <dbReference type="NCBI Taxonomy" id="96440"/>
    <lineage>
        <taxon>Eukaryota</taxon>
        <taxon>Metazoa</taxon>
        <taxon>Chordata</taxon>
        <taxon>Craniata</taxon>
        <taxon>Vertebrata</taxon>
        <taxon>Euteleostomi</taxon>
        <taxon>Lepidosauria</taxon>
        <taxon>Squamata</taxon>
        <taxon>Bifurcata</taxon>
        <taxon>Unidentata</taxon>
        <taxon>Episquamata</taxon>
        <taxon>Laterata</taxon>
        <taxon>Teiioidea</taxon>
        <taxon>Teiidae</taxon>
        <taxon>Salvator</taxon>
    </lineage>
</organism>
<dbReference type="Proteomes" id="UP000694421">
    <property type="component" value="Unplaced"/>
</dbReference>
<reference evidence="1" key="1">
    <citation type="submission" date="2025-08" db="UniProtKB">
        <authorList>
            <consortium name="Ensembl"/>
        </authorList>
    </citation>
    <scope>IDENTIFICATION</scope>
</reference>
<sequence>VMAYIIQISNSKCWHGCQRKGLYMHMWWECDRIKELWKLIEREIHKIVTREVILMKQLCIGHSKKRYQLESGEQRPDMFQYPKTIKLYYNLFFKQHTCNTSTL</sequence>
<evidence type="ECO:0000313" key="2">
    <source>
        <dbReference type="Proteomes" id="UP000694421"/>
    </source>
</evidence>
<accession>A0A8D0BVJ3</accession>
<reference evidence="1" key="2">
    <citation type="submission" date="2025-09" db="UniProtKB">
        <authorList>
            <consortium name="Ensembl"/>
        </authorList>
    </citation>
    <scope>IDENTIFICATION</scope>
</reference>
<protein>
    <submittedName>
        <fullName evidence="1">Uncharacterized protein</fullName>
    </submittedName>
</protein>
<evidence type="ECO:0000313" key="1">
    <source>
        <dbReference type="Ensembl" id="ENSSMRP00000010507.1"/>
    </source>
</evidence>
<keyword evidence="2" id="KW-1185">Reference proteome</keyword>
<dbReference type="AlphaFoldDB" id="A0A8D0BVJ3"/>
<proteinExistence type="predicted"/>
<name>A0A8D0BVJ3_SALMN</name>
<dbReference type="Ensembl" id="ENSSMRT00000012242.1">
    <property type="protein sequence ID" value="ENSSMRP00000010507.1"/>
    <property type="gene ID" value="ENSSMRG00000008326.1"/>
</dbReference>